<organism evidence="1">
    <name type="scientific">Zea mays</name>
    <name type="common">Maize</name>
    <dbReference type="NCBI Taxonomy" id="4577"/>
    <lineage>
        <taxon>Eukaryota</taxon>
        <taxon>Viridiplantae</taxon>
        <taxon>Streptophyta</taxon>
        <taxon>Embryophyta</taxon>
        <taxon>Tracheophyta</taxon>
        <taxon>Spermatophyta</taxon>
        <taxon>Magnoliopsida</taxon>
        <taxon>Liliopsida</taxon>
        <taxon>Poales</taxon>
        <taxon>Poaceae</taxon>
        <taxon>PACMAD clade</taxon>
        <taxon>Panicoideae</taxon>
        <taxon>Andropogonodae</taxon>
        <taxon>Andropogoneae</taxon>
        <taxon>Tripsacinae</taxon>
        <taxon>Zea</taxon>
    </lineage>
</organism>
<dbReference type="Proteomes" id="UP000251960">
    <property type="component" value="Chromosome 5"/>
</dbReference>
<name>A0A3L6EHJ0_MAIZE</name>
<accession>A0A3L6EHJ0</accession>
<protein>
    <submittedName>
        <fullName evidence="1">Uncharacterized protein</fullName>
    </submittedName>
</protein>
<comment type="caution">
    <text evidence="1">The sequence shown here is derived from an EMBL/GenBank/DDBJ whole genome shotgun (WGS) entry which is preliminary data.</text>
</comment>
<proteinExistence type="predicted"/>
<gene>
    <name evidence="1" type="ORF">Zm00014a_032813</name>
</gene>
<sequence length="62" mass="6610">MAAWWWAEGGVATDVDGPAAAVADGGPVTRLADRNYGKLETIQRRRDGVGPTDRRGSLCCVH</sequence>
<evidence type="ECO:0000313" key="1">
    <source>
        <dbReference type="EMBL" id="PWZ20270.1"/>
    </source>
</evidence>
<dbReference type="AlphaFoldDB" id="A0A3L6EHJ0"/>
<reference evidence="1" key="1">
    <citation type="journal article" date="2018" name="Nat. Genet.">
        <title>Extensive intraspecific gene order and gene structural variations between Mo17 and other maize genomes.</title>
        <authorList>
            <person name="Sun S."/>
            <person name="Zhou Y."/>
            <person name="Chen J."/>
            <person name="Shi J."/>
            <person name="Zhao H."/>
            <person name="Zhao H."/>
            <person name="Song W."/>
            <person name="Zhang M."/>
            <person name="Cui Y."/>
            <person name="Dong X."/>
            <person name="Liu H."/>
            <person name="Ma X."/>
            <person name="Jiao Y."/>
            <person name="Wang B."/>
            <person name="Wei X."/>
            <person name="Stein J.C."/>
            <person name="Glaubitz J.C."/>
            <person name="Lu F."/>
            <person name="Yu G."/>
            <person name="Liang C."/>
            <person name="Fengler K."/>
            <person name="Li B."/>
            <person name="Rafalski A."/>
            <person name="Schnable P.S."/>
            <person name="Ware D.H."/>
            <person name="Buckler E.S."/>
            <person name="Lai J."/>
        </authorList>
    </citation>
    <scope>NUCLEOTIDE SEQUENCE [LARGE SCALE GENOMIC DNA]</scope>
    <source>
        <tissue evidence="1">Seedling</tissue>
    </source>
</reference>
<dbReference type="EMBL" id="NCVQ01000006">
    <property type="protein sequence ID" value="PWZ20270.1"/>
    <property type="molecule type" value="Genomic_DNA"/>
</dbReference>